<dbReference type="InterPro" id="IPR011759">
    <property type="entry name" value="Cyt_c_oxidase_su2_TM_dom"/>
</dbReference>
<dbReference type="InterPro" id="IPR036909">
    <property type="entry name" value="Cyt_c-like_dom_sf"/>
</dbReference>
<evidence type="ECO:0000256" key="8">
    <source>
        <dbReference type="ARBA" id="ARBA00022967"/>
    </source>
</evidence>
<feature type="domain" description="Cytochrome c" evidence="22">
    <location>
        <begin position="246"/>
        <end position="350"/>
    </location>
</feature>
<evidence type="ECO:0000256" key="4">
    <source>
        <dbReference type="ARBA" id="ARBA00022617"/>
    </source>
</evidence>
<dbReference type="PROSITE" id="PS50857">
    <property type="entry name" value="COX2_CUA"/>
    <property type="match status" value="1"/>
</dbReference>
<keyword evidence="11 16" id="KW-0408">Iron</keyword>
<evidence type="ECO:0000256" key="12">
    <source>
        <dbReference type="ARBA" id="ARBA00023008"/>
    </source>
</evidence>
<dbReference type="InterPro" id="IPR036257">
    <property type="entry name" value="Cyt_c_oxidase_su2_TM_sf"/>
</dbReference>
<dbReference type="Gene3D" id="1.10.287.90">
    <property type="match status" value="1"/>
</dbReference>
<evidence type="ECO:0000256" key="18">
    <source>
        <dbReference type="RuleBase" id="RU004024"/>
    </source>
</evidence>
<keyword evidence="13 19" id="KW-0472">Membrane</keyword>
<dbReference type="InterPro" id="IPR008972">
    <property type="entry name" value="Cupredoxin"/>
</dbReference>
<dbReference type="SUPFAM" id="SSF81464">
    <property type="entry name" value="Cytochrome c oxidase subunit II-like, transmembrane region"/>
    <property type="match status" value="1"/>
</dbReference>
<evidence type="ECO:0000256" key="1">
    <source>
        <dbReference type="ARBA" id="ARBA00004141"/>
    </source>
</evidence>
<feature type="domain" description="Cytochrome oxidase subunit II transmembrane region profile" evidence="21">
    <location>
        <begin position="24"/>
        <end position="121"/>
    </location>
</feature>
<dbReference type="EC" id="7.1.1.9" evidence="18"/>
<dbReference type="InterPro" id="IPR045187">
    <property type="entry name" value="CcO_II"/>
</dbReference>
<dbReference type="SUPFAM" id="SSF46626">
    <property type="entry name" value="Cytochrome c"/>
    <property type="match status" value="1"/>
</dbReference>
<comment type="caution">
    <text evidence="23">The sequence shown here is derived from an EMBL/GenBank/DDBJ whole genome shotgun (WGS) entry which is preliminary data.</text>
</comment>
<evidence type="ECO:0000256" key="19">
    <source>
        <dbReference type="SAM" id="Phobius"/>
    </source>
</evidence>
<dbReference type="InterPro" id="IPR014222">
    <property type="entry name" value="Cyt_c_oxidase_su2"/>
</dbReference>
<comment type="similarity">
    <text evidence="2 17">Belongs to the cytochrome c oxidase subunit 2 family.</text>
</comment>
<reference evidence="24" key="1">
    <citation type="journal article" date="2019" name="Int. J. Syst. Evol. Microbiol.">
        <title>The Global Catalogue of Microorganisms (GCM) 10K type strain sequencing project: providing services to taxonomists for standard genome sequencing and annotation.</title>
        <authorList>
            <consortium name="The Broad Institute Genomics Platform"/>
            <consortium name="The Broad Institute Genome Sequencing Center for Infectious Disease"/>
            <person name="Wu L."/>
            <person name="Ma J."/>
        </authorList>
    </citation>
    <scope>NUCLEOTIDE SEQUENCE [LARGE SCALE GENOMIC DNA]</scope>
    <source>
        <strain evidence="24">CGMCC 1.15420</strain>
    </source>
</reference>
<dbReference type="InterPro" id="IPR002429">
    <property type="entry name" value="CcO_II-like_C"/>
</dbReference>
<dbReference type="NCBIfam" id="TIGR02866">
    <property type="entry name" value="CoxB"/>
    <property type="match status" value="1"/>
</dbReference>
<keyword evidence="8" id="KW-1278">Translocase</keyword>
<dbReference type="EMBL" id="BMIW01000013">
    <property type="protein sequence ID" value="GGF99379.1"/>
    <property type="molecule type" value="Genomic_DNA"/>
</dbReference>
<dbReference type="InterPro" id="IPR009056">
    <property type="entry name" value="Cyt_c-like_dom"/>
</dbReference>
<evidence type="ECO:0000256" key="13">
    <source>
        <dbReference type="ARBA" id="ARBA00023136"/>
    </source>
</evidence>
<dbReference type="InterPro" id="IPR001505">
    <property type="entry name" value="Copper_CuA"/>
</dbReference>
<comment type="function">
    <text evidence="14 18">Subunits I and II form the functional core of the enzyme complex. Electrons originating in cytochrome c are transferred via heme a and Cu(A) to the binuclear center formed by heme a3 and Cu(B).</text>
</comment>
<keyword evidence="3 17" id="KW-0813">Transport</keyword>
<dbReference type="PANTHER" id="PTHR22888">
    <property type="entry name" value="CYTOCHROME C OXIDASE, SUBUNIT II"/>
    <property type="match status" value="1"/>
</dbReference>
<dbReference type="Proteomes" id="UP000608420">
    <property type="component" value="Unassembled WGS sequence"/>
</dbReference>
<dbReference type="PRINTS" id="PR01166">
    <property type="entry name" value="CYCOXIDASEII"/>
</dbReference>
<evidence type="ECO:0000256" key="16">
    <source>
        <dbReference type="PROSITE-ProRule" id="PRU00433"/>
    </source>
</evidence>
<accession>A0ABQ1VU34</accession>
<keyword evidence="10 19" id="KW-1133">Transmembrane helix</keyword>
<proteinExistence type="inferred from homology"/>
<keyword evidence="9 17" id="KW-0249">Electron transport</keyword>
<evidence type="ECO:0000313" key="23">
    <source>
        <dbReference type="EMBL" id="GGF99379.1"/>
    </source>
</evidence>
<keyword evidence="4 16" id="KW-0349">Heme</keyword>
<evidence type="ECO:0000256" key="15">
    <source>
        <dbReference type="ARBA" id="ARBA00047816"/>
    </source>
</evidence>
<dbReference type="Pfam" id="PF02790">
    <property type="entry name" value="COX2_TM"/>
    <property type="match status" value="1"/>
</dbReference>
<dbReference type="PANTHER" id="PTHR22888:SF10">
    <property type="entry name" value="CYTOCHROME C OXIDASE SUBUNIT 2"/>
    <property type="match status" value="1"/>
</dbReference>
<keyword evidence="12 18" id="KW-0186">Copper</keyword>
<evidence type="ECO:0000313" key="24">
    <source>
        <dbReference type="Proteomes" id="UP000608420"/>
    </source>
</evidence>
<comment type="catalytic activity">
    <reaction evidence="15 18">
        <text>4 Fe(II)-[cytochrome c] + O2 + 8 H(+)(in) = 4 Fe(III)-[cytochrome c] + 2 H2O + 4 H(+)(out)</text>
        <dbReference type="Rhea" id="RHEA:11436"/>
        <dbReference type="Rhea" id="RHEA-COMP:10350"/>
        <dbReference type="Rhea" id="RHEA-COMP:14399"/>
        <dbReference type="ChEBI" id="CHEBI:15377"/>
        <dbReference type="ChEBI" id="CHEBI:15378"/>
        <dbReference type="ChEBI" id="CHEBI:15379"/>
        <dbReference type="ChEBI" id="CHEBI:29033"/>
        <dbReference type="ChEBI" id="CHEBI:29034"/>
        <dbReference type="EC" id="7.1.1.9"/>
    </reaction>
</comment>
<dbReference type="SUPFAM" id="SSF49503">
    <property type="entry name" value="Cupredoxins"/>
    <property type="match status" value="1"/>
</dbReference>
<evidence type="ECO:0000259" key="20">
    <source>
        <dbReference type="PROSITE" id="PS50857"/>
    </source>
</evidence>
<comment type="cofactor">
    <cofactor evidence="18">
        <name>Cu cation</name>
        <dbReference type="ChEBI" id="CHEBI:23378"/>
    </cofactor>
    <text evidence="18">Binds a copper A center.</text>
</comment>
<keyword evidence="24" id="KW-1185">Reference proteome</keyword>
<evidence type="ECO:0000256" key="5">
    <source>
        <dbReference type="ARBA" id="ARBA00022660"/>
    </source>
</evidence>
<feature type="domain" description="Cytochrome oxidase subunit II copper A binding" evidence="20">
    <location>
        <begin position="125"/>
        <end position="238"/>
    </location>
</feature>
<evidence type="ECO:0000256" key="6">
    <source>
        <dbReference type="ARBA" id="ARBA00022692"/>
    </source>
</evidence>
<evidence type="ECO:0000256" key="9">
    <source>
        <dbReference type="ARBA" id="ARBA00022982"/>
    </source>
</evidence>
<name>A0ABQ1VU34_9BACL</name>
<evidence type="ECO:0000256" key="11">
    <source>
        <dbReference type="ARBA" id="ARBA00023004"/>
    </source>
</evidence>
<keyword evidence="6 17" id="KW-0812">Transmembrane</keyword>
<dbReference type="Gene3D" id="2.60.40.420">
    <property type="entry name" value="Cupredoxins - blue copper proteins"/>
    <property type="match status" value="1"/>
</dbReference>
<dbReference type="Pfam" id="PF00116">
    <property type="entry name" value="COX2"/>
    <property type="match status" value="1"/>
</dbReference>
<feature type="transmembrane region" description="Helical" evidence="19">
    <location>
        <begin position="91"/>
        <end position="111"/>
    </location>
</feature>
<comment type="subcellular location">
    <subcellularLocation>
        <location evidence="17">Cell membrane</location>
        <topology evidence="17">Multi-pass membrane protein</topology>
    </subcellularLocation>
    <subcellularLocation>
        <location evidence="1">Membrane</location>
        <topology evidence="1">Multi-pass membrane protein</topology>
    </subcellularLocation>
</comment>
<gene>
    <name evidence="23" type="primary">ctaC</name>
    <name evidence="23" type="ORF">GCM10010913_21440</name>
</gene>
<dbReference type="PROSITE" id="PS51257">
    <property type="entry name" value="PROKAR_LIPOPROTEIN"/>
    <property type="match status" value="1"/>
</dbReference>
<dbReference type="PROSITE" id="PS00078">
    <property type="entry name" value="COX2"/>
    <property type="match status" value="1"/>
</dbReference>
<evidence type="ECO:0000259" key="22">
    <source>
        <dbReference type="PROSITE" id="PS51007"/>
    </source>
</evidence>
<dbReference type="InterPro" id="IPR034236">
    <property type="entry name" value="CuRO_CcO_Caa3_II"/>
</dbReference>
<keyword evidence="7 16" id="KW-0479">Metal-binding</keyword>
<dbReference type="Pfam" id="PF00034">
    <property type="entry name" value="Cytochrom_C"/>
    <property type="match status" value="1"/>
</dbReference>
<dbReference type="PROSITE" id="PS51007">
    <property type="entry name" value="CYTC"/>
    <property type="match status" value="1"/>
</dbReference>
<feature type="transmembrane region" description="Helical" evidence="19">
    <location>
        <begin position="51"/>
        <end position="70"/>
    </location>
</feature>
<dbReference type="RefSeq" id="WP_120464659.1">
    <property type="nucleotide sequence ID" value="NZ_BMIW01000013.1"/>
</dbReference>
<evidence type="ECO:0000256" key="10">
    <source>
        <dbReference type="ARBA" id="ARBA00022989"/>
    </source>
</evidence>
<protein>
    <recommendedName>
        <fullName evidence="18">Cytochrome c oxidase subunit 2</fullName>
        <ecNumber evidence="18">7.1.1.9</ecNumber>
    </recommendedName>
</protein>
<evidence type="ECO:0000259" key="21">
    <source>
        <dbReference type="PROSITE" id="PS50999"/>
    </source>
</evidence>
<dbReference type="CDD" id="cd04213">
    <property type="entry name" value="CuRO_CcO_Caa3_II"/>
    <property type="match status" value="1"/>
</dbReference>
<dbReference type="PROSITE" id="PS50999">
    <property type="entry name" value="COX2_TM"/>
    <property type="match status" value="1"/>
</dbReference>
<evidence type="ECO:0000256" key="2">
    <source>
        <dbReference type="ARBA" id="ARBA00007866"/>
    </source>
</evidence>
<evidence type="ECO:0000256" key="17">
    <source>
        <dbReference type="RuleBase" id="RU000456"/>
    </source>
</evidence>
<sequence length="353" mass="38555">MMKPGKALKRLIPLFFGISLLLSGCGREDLSALRPQGPVAEGQLGLIKLAISIMVGVMIVVFGIAAYVIIRYRRKPGQNGIPKQVEGSLKLEIIWTAIPLLLVLILGIATVQKVFAFGEDYSQDKNAVRVDVTSHLFWWEFSYPDYGVTTAQDMIIPAGKKIALKLRTADVLHSFWVPALAGKTDTNTDGTVNKAWIEASKEGVYLGKCAELCGPSHAFMEFKVKAVSEESFNKWIEEMKAPAVLPEDPAVAEVFRNQCLTCHAVGDQGGPIAPNLTGIGSRETIASILLNEEGVGKPGDDRKPIKDNLVEWMKDPQAVKPGNTMPSPKEDLGLTDDQIEAIAQYLADYKLSY</sequence>
<evidence type="ECO:0000256" key="14">
    <source>
        <dbReference type="ARBA" id="ARBA00024688"/>
    </source>
</evidence>
<keyword evidence="5 17" id="KW-0679">Respiratory chain</keyword>
<organism evidence="23 24">
    <name type="scientific">Paenibacillus aceti</name>
    <dbReference type="NCBI Taxonomy" id="1820010"/>
    <lineage>
        <taxon>Bacteria</taxon>
        <taxon>Bacillati</taxon>
        <taxon>Bacillota</taxon>
        <taxon>Bacilli</taxon>
        <taxon>Bacillales</taxon>
        <taxon>Paenibacillaceae</taxon>
        <taxon>Paenibacillus</taxon>
    </lineage>
</organism>
<evidence type="ECO:0000256" key="3">
    <source>
        <dbReference type="ARBA" id="ARBA00022448"/>
    </source>
</evidence>
<evidence type="ECO:0000256" key="7">
    <source>
        <dbReference type="ARBA" id="ARBA00022723"/>
    </source>
</evidence>